<reference evidence="1" key="1">
    <citation type="submission" date="2024-09" db="EMBL/GenBank/DDBJ databases">
        <title>Black Yeasts Isolated from many extreme environments.</title>
        <authorList>
            <person name="Coleine C."/>
            <person name="Stajich J.E."/>
            <person name="Selbmann L."/>
        </authorList>
    </citation>
    <scope>NUCLEOTIDE SEQUENCE</scope>
    <source>
        <strain evidence="1">CCFEE 5737</strain>
    </source>
</reference>
<keyword evidence="2" id="KW-1185">Reference proteome</keyword>
<evidence type="ECO:0000313" key="2">
    <source>
        <dbReference type="Proteomes" id="UP001186974"/>
    </source>
</evidence>
<dbReference type="Proteomes" id="UP001186974">
    <property type="component" value="Unassembled WGS sequence"/>
</dbReference>
<sequence length="117" mass="14033">MDRTAGHAAFYSKMAECEDMLATSRPFQPDRFEDLMDREFYVLRQLSKMIKDRNVIVYASRLRMPWHWDSFWDNGKRIVNDGDLALKIEKMILPADPKARRTRKRFRESTNKLMLFV</sequence>
<evidence type="ECO:0000313" key="1">
    <source>
        <dbReference type="EMBL" id="KAK3063210.1"/>
    </source>
</evidence>
<accession>A0ACC3D7P7</accession>
<organism evidence="1 2">
    <name type="scientific">Coniosporium uncinatum</name>
    <dbReference type="NCBI Taxonomy" id="93489"/>
    <lineage>
        <taxon>Eukaryota</taxon>
        <taxon>Fungi</taxon>
        <taxon>Dikarya</taxon>
        <taxon>Ascomycota</taxon>
        <taxon>Pezizomycotina</taxon>
        <taxon>Dothideomycetes</taxon>
        <taxon>Dothideomycetes incertae sedis</taxon>
        <taxon>Coniosporium</taxon>
    </lineage>
</organism>
<protein>
    <submittedName>
        <fullName evidence="1">Uncharacterized protein</fullName>
    </submittedName>
</protein>
<dbReference type="EMBL" id="JAWDJW010006944">
    <property type="protein sequence ID" value="KAK3063210.1"/>
    <property type="molecule type" value="Genomic_DNA"/>
</dbReference>
<gene>
    <name evidence="1" type="ORF">LTS18_002210</name>
</gene>
<name>A0ACC3D7P7_9PEZI</name>
<proteinExistence type="predicted"/>
<comment type="caution">
    <text evidence="1">The sequence shown here is derived from an EMBL/GenBank/DDBJ whole genome shotgun (WGS) entry which is preliminary data.</text>
</comment>